<feature type="compositionally biased region" description="Basic and acidic residues" evidence="2">
    <location>
        <begin position="174"/>
        <end position="202"/>
    </location>
</feature>
<feature type="region of interest" description="Disordered" evidence="2">
    <location>
        <begin position="1960"/>
        <end position="2120"/>
    </location>
</feature>
<comment type="caution">
    <text evidence="3">The sequence shown here is derived from an EMBL/GenBank/DDBJ whole genome shotgun (WGS) entry which is preliminary data.</text>
</comment>
<name>A0A2S5BFA2_9BASI</name>
<feature type="region of interest" description="Disordered" evidence="2">
    <location>
        <begin position="926"/>
        <end position="1019"/>
    </location>
</feature>
<protein>
    <submittedName>
        <fullName evidence="3">Uncharacterized protein</fullName>
    </submittedName>
</protein>
<feature type="compositionally biased region" description="Basic and acidic residues" evidence="2">
    <location>
        <begin position="660"/>
        <end position="675"/>
    </location>
</feature>
<feature type="compositionally biased region" description="Low complexity" evidence="2">
    <location>
        <begin position="350"/>
        <end position="361"/>
    </location>
</feature>
<feature type="region of interest" description="Disordered" evidence="2">
    <location>
        <begin position="1365"/>
        <end position="1389"/>
    </location>
</feature>
<feature type="compositionally biased region" description="Basic and acidic residues" evidence="2">
    <location>
        <begin position="1505"/>
        <end position="1515"/>
    </location>
</feature>
<feature type="compositionally biased region" description="Polar residues" evidence="2">
    <location>
        <begin position="1427"/>
        <end position="1439"/>
    </location>
</feature>
<feature type="region of interest" description="Disordered" evidence="2">
    <location>
        <begin position="1314"/>
        <end position="1347"/>
    </location>
</feature>
<feature type="compositionally biased region" description="Basic and acidic residues" evidence="2">
    <location>
        <begin position="972"/>
        <end position="988"/>
    </location>
</feature>
<feature type="compositionally biased region" description="Acidic residues" evidence="2">
    <location>
        <begin position="381"/>
        <end position="396"/>
    </location>
</feature>
<feature type="coiled-coil region" evidence="1">
    <location>
        <begin position="1041"/>
        <end position="1068"/>
    </location>
</feature>
<feature type="compositionally biased region" description="Low complexity" evidence="2">
    <location>
        <begin position="1827"/>
        <end position="1851"/>
    </location>
</feature>
<feature type="region of interest" description="Disordered" evidence="2">
    <location>
        <begin position="1091"/>
        <end position="1181"/>
    </location>
</feature>
<dbReference type="OrthoDB" id="2530500at2759"/>
<feature type="compositionally biased region" description="Basic and acidic residues" evidence="2">
    <location>
        <begin position="2244"/>
        <end position="2254"/>
    </location>
</feature>
<feature type="compositionally biased region" description="Low complexity" evidence="2">
    <location>
        <begin position="92"/>
        <end position="103"/>
    </location>
</feature>
<dbReference type="EMBL" id="PJQD01000015">
    <property type="protein sequence ID" value="POY75449.1"/>
    <property type="molecule type" value="Genomic_DNA"/>
</dbReference>
<feature type="compositionally biased region" description="Polar residues" evidence="2">
    <location>
        <begin position="1964"/>
        <end position="1973"/>
    </location>
</feature>
<feature type="compositionally biased region" description="Polar residues" evidence="2">
    <location>
        <begin position="1785"/>
        <end position="1797"/>
    </location>
</feature>
<proteinExistence type="predicted"/>
<feature type="compositionally biased region" description="Low complexity" evidence="2">
    <location>
        <begin position="1998"/>
        <end position="2014"/>
    </location>
</feature>
<dbReference type="PANTHER" id="PTHR48125:SF10">
    <property type="entry name" value="OS12G0136300 PROTEIN"/>
    <property type="match status" value="1"/>
</dbReference>
<feature type="compositionally biased region" description="Acidic residues" evidence="2">
    <location>
        <begin position="1980"/>
        <end position="1992"/>
    </location>
</feature>
<feature type="region of interest" description="Disordered" evidence="2">
    <location>
        <begin position="1"/>
        <end position="31"/>
    </location>
</feature>
<feature type="region of interest" description="Disordered" evidence="2">
    <location>
        <begin position="91"/>
        <end position="132"/>
    </location>
</feature>
<feature type="region of interest" description="Disordered" evidence="2">
    <location>
        <begin position="1667"/>
        <end position="1712"/>
    </location>
</feature>
<feature type="region of interest" description="Disordered" evidence="2">
    <location>
        <begin position="1200"/>
        <end position="1220"/>
    </location>
</feature>
<feature type="compositionally biased region" description="Acidic residues" evidence="2">
    <location>
        <begin position="1109"/>
        <end position="1128"/>
    </location>
</feature>
<feature type="compositionally biased region" description="Basic and acidic residues" evidence="2">
    <location>
        <begin position="2068"/>
        <end position="2077"/>
    </location>
</feature>
<feature type="region of interest" description="Disordered" evidence="2">
    <location>
        <begin position="157"/>
        <end position="224"/>
    </location>
</feature>
<gene>
    <name evidence="3" type="ORF">BMF94_1521</name>
</gene>
<feature type="compositionally biased region" description="Polar residues" evidence="2">
    <location>
        <begin position="104"/>
        <end position="113"/>
    </location>
</feature>
<feature type="compositionally biased region" description="Basic and acidic residues" evidence="2">
    <location>
        <begin position="615"/>
        <end position="645"/>
    </location>
</feature>
<evidence type="ECO:0000313" key="3">
    <source>
        <dbReference type="EMBL" id="POY75449.1"/>
    </source>
</evidence>
<feature type="compositionally biased region" description="Acidic residues" evidence="2">
    <location>
        <begin position="603"/>
        <end position="614"/>
    </location>
</feature>
<feature type="compositionally biased region" description="Acidic residues" evidence="2">
    <location>
        <begin position="555"/>
        <end position="586"/>
    </location>
</feature>
<feature type="region of interest" description="Disordered" evidence="2">
    <location>
        <begin position="786"/>
        <end position="848"/>
    </location>
</feature>
<feature type="compositionally biased region" description="Polar residues" evidence="2">
    <location>
        <begin position="157"/>
        <end position="168"/>
    </location>
</feature>
<feature type="region of interest" description="Disordered" evidence="2">
    <location>
        <begin position="1247"/>
        <end position="1267"/>
    </location>
</feature>
<feature type="region of interest" description="Disordered" evidence="2">
    <location>
        <begin position="313"/>
        <end position="397"/>
    </location>
</feature>
<feature type="compositionally biased region" description="Low complexity" evidence="2">
    <location>
        <begin position="1"/>
        <end position="24"/>
    </location>
</feature>
<dbReference type="STRING" id="741276.A0A2S5BFA2"/>
<feature type="region of interest" description="Disordered" evidence="2">
    <location>
        <begin position="2236"/>
        <end position="2261"/>
    </location>
</feature>
<feature type="compositionally biased region" description="Basic and acidic residues" evidence="2">
    <location>
        <begin position="587"/>
        <end position="602"/>
    </location>
</feature>
<reference evidence="3 4" key="1">
    <citation type="journal article" date="2018" name="Front. Microbiol.">
        <title>Prospects for Fungal Bioremediation of Acidic Radioactive Waste Sites: Characterization and Genome Sequence of Rhodotorula taiwanensis MD1149.</title>
        <authorList>
            <person name="Tkavc R."/>
            <person name="Matrosova V.Y."/>
            <person name="Grichenko O.E."/>
            <person name="Gostincar C."/>
            <person name="Volpe R.P."/>
            <person name="Klimenkova P."/>
            <person name="Gaidamakova E.K."/>
            <person name="Zhou C.E."/>
            <person name="Stewart B.J."/>
            <person name="Lyman M.G."/>
            <person name="Malfatti S.A."/>
            <person name="Rubinfeld B."/>
            <person name="Courtot M."/>
            <person name="Singh J."/>
            <person name="Dalgard C.L."/>
            <person name="Hamilton T."/>
            <person name="Frey K.G."/>
            <person name="Gunde-Cimerman N."/>
            <person name="Dugan L."/>
            <person name="Daly M.J."/>
        </authorList>
    </citation>
    <scope>NUCLEOTIDE SEQUENCE [LARGE SCALE GENOMIC DNA]</scope>
    <source>
        <strain evidence="3 4">MD1149</strain>
    </source>
</reference>
<sequence>MPAYSTPRSDPTTPSSGAGTGSASRRFSPYPTSLRTSLFRSALASPAAPATPRGAAAVNDQVAPGSTYTATRLPSRVPLLATTSLPLKRRLSSSSASLYAVSPRVTSPQTTQHRAPRRSLGSATSTAAAANPRTNPFEALSAPAFDDFISHLTSTLRDSLDPTHSTSARKAARERRELEKEVERRQRELDEQSEKELLERVRAATTTEARPTSAATEEGNERERDVFGEVKEVGSAPLVVNGLDIVAAAIQVAEEVAGLVAPEASLPIDELVESAAEEEDEEVGSIATTAAEAAAAAQLALAQHRADVDRLYSNAAPPADPIALPGSDDSRAQTEEILLLDSDEEEEDAVVSAEEAPSASAEPDDDERDESPPAEAALDQFYDDAFQEEQEHDVEESLAPLRFNAVEQDVDVTAEDLALAPDNVPLPSYFAGLVDSAAPLFDPIEPSASYDAEATVDDDDGDDLETREYAPPGGRQPLFVSRATASATTSEADGDELFHVEAVERAYSVGSEDAPFEEEVEYETAGQDGVRAEDFAGRRDACPSTLEDRDRLFDDAEAVEDDYINVEGDDDLVSAPEEDDDDADEDPTLRKDPFGRPVRYEDYGSEIEYDENDIREDPLMRSYDDRYDESSRFDKADDASVRDTSVEDGGSAMDSAEGEWTGRRKVDGDDMRGAGDEAAEENGSRVETLELDSDSGSEVQAEAEGGVDELEEDADQLQAASPVFADTALGTAEESTAEPSFPASTATTPGLATPMLLTPALSDYAADPGLASGALADVDEAEAEAVMSIASTTGEADASIGFARDDDDDDDDERERVDEGVLADSSVAMEQETPSVPVEQAPPSLGDPVQLVADESEAVLDSAPIEADVSDAELADVEAEDAEPDRIALGLTEAAAAAPVAVGGAQDFPDSSISAFTEKYDLSPMPAMQANSATAETEQVPVSDEQSSPGSPAAMTINPLEVLYADEDSEYSLDRIPYEEKGKGKAVEDDGQDELEEYDAAGVDDYAASDGSSPSSVADDDIEMALAQWHSVADQLTGYSNSELVEKLIELQEQHDAAERTESNLELLIRVQLYDFQVEYERRVEAGDLLESDDEVGAGQSAPSRSADGEIEYDYSDYPDRNDDDVGEDLGATEPYGDEYHDEEYERASSEAPPSPDRSAFPDTRSPSPATDPAQAAERVAADAQIAQIAGSLVKMYESSGGAQLHVPASSAPSSTFGTEPDEHALASLYGSGVGIDTAAVTVQAEEGELVEPEAEQPSSSLPAAAEQSLIDAETFAPRLDPPLDPHHAFIRSADFGPATQHVGNIEYELAQPVRSSSPPRFERPATVHNVDSPVTSADEQEDYRQIDNGMVRVGVDEEEMLDSTFVGRDRPLGPAADASGEARHEQDDVEITAEPPKGLLIIDDDEDVGDDENMGDIDAVMRTDELTSNGSAPQTTHRQYGATPPPATIAKGQEVPPIVDGVAPPVNLDIVPELVRTLSEQSPAGVGRAVVGAAPPLDAPSNAVERDAHSDEAVAGRPTGPSELEAPPDTASLSRASPHLNRETASEIATSDTRVPYAVPPTAHREDSPLEEGEVAEDDETVRVGVMPDEMRDAALFEEARPLATAVDASKVARVEQQDTQAAPLAPNALVVIDDDDEEDVIQGAPGNITLQNPAMSVTAETISRAPPPIADMTTSAASDDGHGLNRDESFPAGVAPPKNPSILPDTSVSEAPMTTSADYVALESEHEDDEDVETEDAFEPIADSAGHDIEYAILGLDADETVQPVYEAPTLPGESESEDQDRNFSQVTASPSEPVSANVEEDQMTGADTGGQNRPAEKPSEQQQSSSDDSTDSVSGGVSGDAGADTDSSAALATVQVIIEVDTDGEGDKPTEVESVRGSSIAVEDMHLLDDNIDVMSAYSTDEPAQTGILDVEPAAYISLDEGPDHVTSARPQQEGDFVTATDFAQASPRLAADVHLEGAAQSAQPTPSEQSVRDGATESEDDTDEDEEVAAMLLGRDGATARSGASSSAPSPRKRPGRKRRADDDSIDAGENDTKPRRSARLSSTPVPAPASAKRPRKSTPTEARIPESKRESSRTQSLGHRGDRSTPLPRAHRHRHHVPEVHGSDTDDGMTPPVTRSHCHFQRLRIRSQSEPEAPPYLFNVPACALTSQVARDTLRAFEAEDLGPVDETDGCEGIQLGGVAPTDAYAIEVMASRHSTLVPHDDVLDAVRRIAGPELWDEGACEVVPLEEVRSATAGGKRKISEGGHEAHGSPKKRRA</sequence>
<feature type="compositionally biased region" description="Basic and acidic residues" evidence="2">
    <location>
        <begin position="530"/>
        <end position="554"/>
    </location>
</feature>
<feature type="region of interest" description="Disordered" evidence="2">
    <location>
        <begin position="1426"/>
        <end position="1451"/>
    </location>
</feature>
<feature type="compositionally biased region" description="Polar residues" evidence="2">
    <location>
        <begin position="204"/>
        <end position="215"/>
    </location>
</feature>
<dbReference type="PANTHER" id="PTHR48125">
    <property type="entry name" value="LP07818P1"/>
    <property type="match status" value="1"/>
</dbReference>
<feature type="compositionally biased region" description="Acidic residues" evidence="2">
    <location>
        <begin position="454"/>
        <end position="465"/>
    </location>
</feature>
<feature type="compositionally biased region" description="Acidic residues" evidence="2">
    <location>
        <begin position="705"/>
        <end position="715"/>
    </location>
</feature>
<feature type="compositionally biased region" description="Polar residues" evidence="2">
    <location>
        <begin position="733"/>
        <end position="750"/>
    </location>
</feature>
<feature type="region of interest" description="Disordered" evidence="2">
    <location>
        <begin position="444"/>
        <end position="478"/>
    </location>
</feature>
<evidence type="ECO:0000256" key="2">
    <source>
        <dbReference type="SAM" id="MobiDB-lite"/>
    </source>
</evidence>
<evidence type="ECO:0000256" key="1">
    <source>
        <dbReference type="SAM" id="Coils"/>
    </source>
</evidence>
<organism evidence="3 4">
    <name type="scientific">Rhodotorula taiwanensis</name>
    <dbReference type="NCBI Taxonomy" id="741276"/>
    <lineage>
        <taxon>Eukaryota</taxon>
        <taxon>Fungi</taxon>
        <taxon>Dikarya</taxon>
        <taxon>Basidiomycota</taxon>
        <taxon>Pucciniomycotina</taxon>
        <taxon>Microbotryomycetes</taxon>
        <taxon>Sporidiobolales</taxon>
        <taxon>Sporidiobolaceae</taxon>
        <taxon>Rhodotorula</taxon>
    </lineage>
</organism>
<keyword evidence="4" id="KW-1185">Reference proteome</keyword>
<accession>A0A2S5BFA2</accession>
<dbReference type="Proteomes" id="UP000237144">
    <property type="component" value="Unassembled WGS sequence"/>
</dbReference>
<keyword evidence="1" id="KW-0175">Coiled coil</keyword>
<feature type="region of interest" description="Disordered" evidence="2">
    <location>
        <begin position="509"/>
        <end position="753"/>
    </location>
</feature>
<feature type="compositionally biased region" description="Acidic residues" evidence="2">
    <location>
        <begin position="989"/>
        <end position="999"/>
    </location>
</feature>
<feature type="region of interest" description="Disordered" evidence="2">
    <location>
        <begin position="1491"/>
        <end position="1578"/>
    </location>
</feature>
<evidence type="ECO:0000313" key="4">
    <source>
        <dbReference type="Proteomes" id="UP000237144"/>
    </source>
</evidence>
<feature type="region of interest" description="Disordered" evidence="2">
    <location>
        <begin position="1771"/>
        <end position="1851"/>
    </location>
</feature>
<feature type="compositionally biased region" description="Basic and acidic residues" evidence="2">
    <location>
        <begin position="1681"/>
        <end position="1691"/>
    </location>
</feature>